<evidence type="ECO:0000313" key="2">
    <source>
        <dbReference type="Proteomes" id="UP000265703"/>
    </source>
</evidence>
<organism evidence="1 2">
    <name type="scientific">Glomus cerebriforme</name>
    <dbReference type="NCBI Taxonomy" id="658196"/>
    <lineage>
        <taxon>Eukaryota</taxon>
        <taxon>Fungi</taxon>
        <taxon>Fungi incertae sedis</taxon>
        <taxon>Mucoromycota</taxon>
        <taxon>Glomeromycotina</taxon>
        <taxon>Glomeromycetes</taxon>
        <taxon>Glomerales</taxon>
        <taxon>Glomeraceae</taxon>
        <taxon>Glomus</taxon>
    </lineage>
</organism>
<evidence type="ECO:0000313" key="1">
    <source>
        <dbReference type="EMBL" id="RIA88060.1"/>
    </source>
</evidence>
<dbReference type="AlphaFoldDB" id="A0A397SPD3"/>
<reference evidence="1 2" key="1">
    <citation type="submission" date="2018-06" db="EMBL/GenBank/DDBJ databases">
        <title>Comparative genomics reveals the genomic features of Rhizophagus irregularis, R. cerebriforme, R. diaphanum and Gigaspora rosea, and their symbiotic lifestyle signature.</title>
        <authorList>
            <person name="Morin E."/>
            <person name="San Clemente H."/>
            <person name="Chen E.C.H."/>
            <person name="De La Providencia I."/>
            <person name="Hainaut M."/>
            <person name="Kuo A."/>
            <person name="Kohler A."/>
            <person name="Murat C."/>
            <person name="Tang N."/>
            <person name="Roy S."/>
            <person name="Loubradou J."/>
            <person name="Henrissat B."/>
            <person name="Grigoriev I.V."/>
            <person name="Corradi N."/>
            <person name="Roux C."/>
            <person name="Martin F.M."/>
        </authorList>
    </citation>
    <scope>NUCLEOTIDE SEQUENCE [LARGE SCALE GENOMIC DNA]</scope>
    <source>
        <strain evidence="1 2">DAOM 227022</strain>
    </source>
</reference>
<dbReference type="EMBL" id="QKYT01000281">
    <property type="protein sequence ID" value="RIA88060.1"/>
    <property type="molecule type" value="Genomic_DNA"/>
</dbReference>
<name>A0A397SPD3_9GLOM</name>
<dbReference type="Proteomes" id="UP000265703">
    <property type="component" value="Unassembled WGS sequence"/>
</dbReference>
<gene>
    <name evidence="1" type="ORF">C1645_807006</name>
</gene>
<proteinExistence type="predicted"/>
<protein>
    <submittedName>
        <fullName evidence="1">Uncharacterized protein</fullName>
    </submittedName>
</protein>
<keyword evidence="2" id="KW-1185">Reference proteome</keyword>
<comment type="caution">
    <text evidence="1">The sequence shown here is derived from an EMBL/GenBank/DDBJ whole genome shotgun (WGS) entry which is preliminary data.</text>
</comment>
<sequence>MLWGAHTTSSFIFLLNINSFIQKNKDQNKPGKNFLCNNILLNSNIPCVIISGFYYPDFLSLGRITDQVSSVIPFFDIGVYHEKAPNLTIIKGNFDDNQIGDLDKKI</sequence>
<accession>A0A397SPD3</accession>